<dbReference type="Gene3D" id="1.25.10.10">
    <property type="entry name" value="Leucine-rich Repeat Variant"/>
    <property type="match status" value="1"/>
</dbReference>
<evidence type="ECO:0000259" key="3">
    <source>
        <dbReference type="Pfam" id="PF22999"/>
    </source>
</evidence>
<dbReference type="Proteomes" id="UP000319731">
    <property type="component" value="Unassembled WGS sequence"/>
</dbReference>
<evidence type="ECO:0000259" key="2">
    <source>
        <dbReference type="Pfam" id="PF22958"/>
    </source>
</evidence>
<dbReference type="SUPFAM" id="SSF48371">
    <property type="entry name" value="ARM repeat"/>
    <property type="match status" value="1"/>
</dbReference>
<dbReference type="Pfam" id="PF23009">
    <property type="entry name" value="UBC_like"/>
    <property type="match status" value="1"/>
</dbReference>
<keyword evidence="6" id="KW-1185">Reference proteome</keyword>
<comment type="caution">
    <text evidence="5">The sequence shown here is derived from an EMBL/GenBank/DDBJ whole genome shotgun (WGS) entry which is preliminary data.</text>
</comment>
<comment type="pathway">
    <text evidence="1">Protein modification; protein ubiquitination.</text>
</comment>
<keyword evidence="1" id="KW-0808">Transferase</keyword>
<dbReference type="GO" id="GO:0008270">
    <property type="term" value="F:zinc ion binding"/>
    <property type="evidence" value="ECO:0007669"/>
    <property type="project" value="UniProtKB-KW"/>
</dbReference>
<dbReference type="GO" id="GO:1990116">
    <property type="term" value="P:ribosome-associated ubiquitin-dependent protein catabolic process"/>
    <property type="evidence" value="ECO:0007669"/>
    <property type="project" value="UniProtKB-UniRule"/>
</dbReference>
<feature type="domain" description="E3 ubiquitin-protein ligase listerin HEAT repeat region" evidence="3">
    <location>
        <begin position="1224"/>
        <end position="1448"/>
    </location>
</feature>
<evidence type="ECO:0000313" key="5">
    <source>
        <dbReference type="EMBL" id="TPX32340.1"/>
    </source>
</evidence>
<dbReference type="InterPro" id="IPR016024">
    <property type="entry name" value="ARM-type_fold"/>
</dbReference>
<dbReference type="PANTHER" id="PTHR12389">
    <property type="entry name" value="ZINC FINGER PROTEIN 294"/>
    <property type="match status" value="1"/>
</dbReference>
<dbReference type="InterPro" id="IPR011989">
    <property type="entry name" value="ARM-like"/>
</dbReference>
<dbReference type="InterPro" id="IPR054477">
    <property type="entry name" value="LTN1_E3_ligase_6th"/>
</dbReference>
<sequence length="1549" mass="171869">MPPKKSAASSGRAQEMLWSSASSSGTAFGAAVPTDDLDQLDAEIKVLFKKLQKREPVTKVKALEDLSVYISQQESDQAAKILSSWPKVYTKLSTDADRKVRETTNAVHLAIVKKVGKKLATILKEITGSWLCCLYDSSKEVVRVANEALQTAFPNPAKRTELLIYAQKDILQYISENVLEETAETMSDPRYTSPEDMASKYARVVSGCNLVLCMLVESLSAEEQLKAQELYSGILGNPKFWALSHHEASQIRKSVYIVVKTLVKCAPGMLESRISLISTSYLSYAFTDSDASTHSEMWESVLVFTKLFPSSWTEPTLKKPIVKRLYTFLDHASYGSVNISYPTLLPLLSVLSSDVLQGNFAKDFCSHFWNGLKSGVIDRMNSGIFFSSFLECIMYLLIRNSNDASLQHNLIDSPETKGKYSPPEMSRTLADSLYRLSASSQIPDSLSRLLISKVFSVATDEITTSDIPDFDTFTTRFSQLLLDLNSKVIASSNPNMQDTLTVSARDLCNVLLPSCAPNPGLVQRASLLAILTALPIWNETLASQIKTFLTRKEFGEMLDYSKDTAMSFFDVVVAYTSQEGSDASVWQHVVGLVVNKDKSRALVLFDELIRKTQTVKGLVASSSIEDFVRDLLAFDSMPANDCGVAERVLWSVVNTDSHWLTKSSKTTLISSIMEDVIEYTSKLIFDASPHISALSATHMIKVMTPKKDYSHLIHNALLGKFVSSILDLVAFASSLKDVRDAAVGSWNGLKGMVSSDASIDLYDELIGMWQKDVLDGDHIGSSDQFGIKASKLLDVTPMSLQSHVLDGLILNQTQWQHLSKPFQHPLPGLAITNSATVLETSSSSSSLSTSDDLVIYIRLGLITTGIINSQSTSTLFNDSRMWNMIELLYLSCLLDDLHTGTNQDTEDDGTTGEFAIETRRILEEVLRPCRDLDGDMTAWHTGLVGRLAKKESGVVSSGETRMIETAFVLSNEKEGRYSRVLGTILGKLFGMTQIRGGEAGIWFELIEECHRSGHTGTTIALLSSLRPHLDLSQKLKDFIHTIAIGISKAATDESLPSQLAVLISCIRLDAIQESTPDVLQKMSTNFMAVVRRLRKYHSSTGAKVEAIDVLMMDVLREFIDLKSSYDLNSAGFVVDLDAAFSQSSNGVLQYYALRLFESLLSGFRRDPGTWGVVDKQHVVLYRRCLALLIEQKDCVNPTKAQASLQNIIAKLCRELPEEILFESKPFDEMCPLLFVHNEEIQKCAGILLHRLTAEHVQATSLRVEMRPREQAEDVVSSPEPEEKLAKSLVDALGQVPSQLESGVVPENDLASNEAFGYIMAWMAYFDHLHDATFALKTAYVSQIKQAEATWSSFMEFLFATLGLGIQGKPFDLSKWDIQEFDIREFDFSSEVAFPLATAHLYWLALRTTPSLVRTWWSESKKRQLTLAVEMYTEKYFSPLLISREISTITRSDKSLFENLAIKASTKSSEVSATYTIEESGLEMIIRLPSSFPLKQVEVDSGPSGRAGVTDARWRAWLLSASAVMFAQNGSVLDAVMVFKKNISAHFEGM</sequence>
<dbReference type="GO" id="GO:0016567">
    <property type="term" value="P:protein ubiquitination"/>
    <property type="evidence" value="ECO:0007669"/>
    <property type="project" value="UniProtKB-UniPathway"/>
</dbReference>
<dbReference type="InterPro" id="IPR054476">
    <property type="entry name" value="Ltn1_N"/>
</dbReference>
<keyword evidence="1" id="KW-0479">Metal-binding</keyword>
<dbReference type="Pfam" id="PF22999">
    <property type="entry name" value="LTN1_E3_ligase_6th"/>
    <property type="match status" value="1"/>
</dbReference>
<protein>
    <recommendedName>
        <fullName evidence="1">E3 ubiquitin-protein ligase listerin</fullName>
        <ecNumber evidence="1">2.3.2.27</ecNumber>
    </recommendedName>
    <alternativeName>
        <fullName evidence="1">RING-type E3 ubiquitin transferase listerin</fullName>
    </alternativeName>
</protein>
<accession>A0A507BRN5</accession>
<evidence type="ECO:0000313" key="6">
    <source>
        <dbReference type="Proteomes" id="UP000319731"/>
    </source>
</evidence>
<comment type="similarity">
    <text evidence="1">Belongs to the LTN1 family.</text>
</comment>
<keyword evidence="1" id="KW-0833">Ubl conjugation pathway</keyword>
<dbReference type="GO" id="GO:0005829">
    <property type="term" value="C:cytosol"/>
    <property type="evidence" value="ECO:0007669"/>
    <property type="project" value="UniProtKB-UniRule"/>
</dbReference>
<proteinExistence type="inferred from homology"/>
<keyword evidence="1" id="KW-0863">Zinc-finger</keyword>
<dbReference type="GO" id="GO:0072344">
    <property type="term" value="P:rescue of stalled ribosome"/>
    <property type="evidence" value="ECO:0007669"/>
    <property type="project" value="UniProtKB-UniRule"/>
</dbReference>
<reference evidence="5 6" key="1">
    <citation type="journal article" date="2019" name="Sci. Rep.">
        <title>Comparative genomics of chytrid fungi reveal insights into the obligate biotrophic and pathogenic lifestyle of Synchytrium endobioticum.</title>
        <authorList>
            <person name="van de Vossenberg B.T.L.H."/>
            <person name="Warris S."/>
            <person name="Nguyen H.D.T."/>
            <person name="van Gent-Pelzer M.P.E."/>
            <person name="Joly D.L."/>
            <person name="van de Geest H.C."/>
            <person name="Bonants P.J.M."/>
            <person name="Smith D.S."/>
            <person name="Levesque C.A."/>
            <person name="van der Lee T.A.J."/>
        </authorList>
    </citation>
    <scope>NUCLEOTIDE SEQUENCE [LARGE SCALE GENOMIC DNA]</scope>
    <source>
        <strain evidence="5 6">JEL517</strain>
    </source>
</reference>
<dbReference type="Pfam" id="PF22958">
    <property type="entry name" value="Ltn1_1st"/>
    <property type="match status" value="1"/>
</dbReference>
<dbReference type="EC" id="2.3.2.27" evidence="1"/>
<gene>
    <name evidence="5" type="ORF">SmJEL517_g04547</name>
</gene>
<keyword evidence="1" id="KW-0862">Zinc</keyword>
<name>A0A507BRN5_9FUNG</name>
<dbReference type="GO" id="GO:0061630">
    <property type="term" value="F:ubiquitin protein ligase activity"/>
    <property type="evidence" value="ECO:0007669"/>
    <property type="project" value="UniProtKB-UniRule"/>
</dbReference>
<dbReference type="RefSeq" id="XP_031023565.1">
    <property type="nucleotide sequence ID" value="XM_031170475.1"/>
</dbReference>
<dbReference type="InterPro" id="IPR054478">
    <property type="entry name" value="LTN1_UBC"/>
</dbReference>
<dbReference type="EMBL" id="QEAO01000031">
    <property type="protein sequence ID" value="TPX32340.1"/>
    <property type="molecule type" value="Genomic_DNA"/>
</dbReference>
<dbReference type="GeneID" id="42005772"/>
<dbReference type="PANTHER" id="PTHR12389:SF0">
    <property type="entry name" value="E3 UBIQUITIN-PROTEIN LIGASE LISTERIN"/>
    <property type="match status" value="1"/>
</dbReference>
<dbReference type="GO" id="GO:1990112">
    <property type="term" value="C:RQC complex"/>
    <property type="evidence" value="ECO:0007669"/>
    <property type="project" value="UniProtKB-UniRule"/>
</dbReference>
<dbReference type="STRING" id="1806994.A0A507BRN5"/>
<dbReference type="InterPro" id="IPR039795">
    <property type="entry name" value="LTN1/Rkr1"/>
</dbReference>
<comment type="subunit">
    <text evidence="1">Component of the ribosome quality control complex (RQC).</text>
</comment>
<evidence type="ECO:0000256" key="1">
    <source>
        <dbReference type="RuleBase" id="RU367090"/>
    </source>
</evidence>
<feature type="domain" description="E3 ubiquitin-protein ligase listerin N-terminal" evidence="2">
    <location>
        <begin position="41"/>
        <end position="349"/>
    </location>
</feature>
<dbReference type="GO" id="GO:0043023">
    <property type="term" value="F:ribosomal large subunit binding"/>
    <property type="evidence" value="ECO:0007669"/>
    <property type="project" value="TreeGrafter"/>
</dbReference>
<dbReference type="UniPathway" id="UPA00143"/>
<comment type="catalytic activity">
    <reaction evidence="1">
        <text>S-ubiquitinyl-[E2 ubiquitin-conjugating enzyme]-L-cysteine + [acceptor protein]-L-lysine = [E2 ubiquitin-conjugating enzyme]-L-cysteine + N(6)-ubiquitinyl-[acceptor protein]-L-lysine.</text>
        <dbReference type="EC" id="2.3.2.27"/>
    </reaction>
</comment>
<comment type="function">
    <text evidence="1">E3 ubiquitin-protein ligase. Component of the ribosome quality control complex (RQC), a ribosome-associated complex that mediates ubiquitination and extraction of incompletely synthesized nascent chains for proteasomal degradation.</text>
</comment>
<dbReference type="OrthoDB" id="6108at2759"/>
<organism evidence="5 6">
    <name type="scientific">Synchytrium microbalum</name>
    <dbReference type="NCBI Taxonomy" id="1806994"/>
    <lineage>
        <taxon>Eukaryota</taxon>
        <taxon>Fungi</taxon>
        <taxon>Fungi incertae sedis</taxon>
        <taxon>Chytridiomycota</taxon>
        <taxon>Chytridiomycota incertae sedis</taxon>
        <taxon>Chytridiomycetes</taxon>
        <taxon>Synchytriales</taxon>
        <taxon>Synchytriaceae</taxon>
        <taxon>Synchytrium</taxon>
    </lineage>
</organism>
<feature type="domain" description="E3 ubiquitin-protein ligase listerin ubiquitin conjugating" evidence="4">
    <location>
        <begin position="1460"/>
        <end position="1543"/>
    </location>
</feature>
<evidence type="ECO:0000259" key="4">
    <source>
        <dbReference type="Pfam" id="PF23009"/>
    </source>
</evidence>